<sequence length="333" mass="38236">MIEFLKESTFAVNDIIHTSWRLLKEQYFLIAGLCFLMFETLNISGSMAQYLSGDNLVLRVPIMFCFILIYFGLQLTLFNFTIRLIDKKGNLDEESTKVRTYNYLRVLLYLLGAAFVFSVIIAIIVFVCILSGVYVILSVQSIISLGIICSLIWNRKRLYPFVVVIKNNWPRGKQMLNFLVATIYSVVLLFLAFIVMAVVFLPFIYLHIRKEVVAELAVSLGLVLAIIVLIRISFFPLFIMDRNCSAWKSIRFSLAITRGNFTRLLLLLGFLALFHFLSLYFLVKEYEILLFAVSVVSSFFIVPLSSITTSVAYRQMIGEYKGDEDPDLIHHII</sequence>
<dbReference type="Proteomes" id="UP000451233">
    <property type="component" value="Unassembled WGS sequence"/>
</dbReference>
<feature type="transmembrane region" description="Helical" evidence="1">
    <location>
        <begin position="133"/>
        <end position="154"/>
    </location>
</feature>
<feature type="transmembrane region" description="Helical" evidence="1">
    <location>
        <begin position="60"/>
        <end position="85"/>
    </location>
</feature>
<name>A0A7K1XVL0_9SPHI</name>
<feature type="transmembrane region" description="Helical" evidence="1">
    <location>
        <begin position="216"/>
        <end position="240"/>
    </location>
</feature>
<feature type="transmembrane region" description="Helical" evidence="1">
    <location>
        <begin position="288"/>
        <end position="313"/>
    </location>
</feature>
<gene>
    <name evidence="2" type="ORF">GS398_06955</name>
</gene>
<feature type="transmembrane region" description="Helical" evidence="1">
    <location>
        <begin position="175"/>
        <end position="204"/>
    </location>
</feature>
<reference evidence="2 3" key="1">
    <citation type="submission" date="2019-11" db="EMBL/GenBank/DDBJ databases">
        <title>Pedobacter sp. HMF7056 Genome sequencing and assembly.</title>
        <authorList>
            <person name="Kang H."/>
            <person name="Kim H."/>
            <person name="Joh K."/>
        </authorList>
    </citation>
    <scope>NUCLEOTIDE SEQUENCE [LARGE SCALE GENOMIC DNA]</scope>
    <source>
        <strain evidence="2 3">HMF7056</strain>
    </source>
</reference>
<feature type="transmembrane region" description="Helical" evidence="1">
    <location>
        <begin position="261"/>
        <end position="282"/>
    </location>
</feature>
<evidence type="ECO:0008006" key="4">
    <source>
        <dbReference type="Google" id="ProtNLM"/>
    </source>
</evidence>
<evidence type="ECO:0000313" key="2">
    <source>
        <dbReference type="EMBL" id="MXV15033.1"/>
    </source>
</evidence>
<keyword evidence="3" id="KW-1185">Reference proteome</keyword>
<proteinExistence type="predicted"/>
<evidence type="ECO:0000256" key="1">
    <source>
        <dbReference type="SAM" id="Phobius"/>
    </source>
</evidence>
<dbReference type="RefSeq" id="WP_160906055.1">
    <property type="nucleotide sequence ID" value="NZ_WVHS01000002.1"/>
</dbReference>
<dbReference type="AlphaFoldDB" id="A0A7K1XVL0"/>
<organism evidence="2 3">
    <name type="scientific">Hufsiella ginkgonis</name>
    <dbReference type="NCBI Taxonomy" id="2695274"/>
    <lineage>
        <taxon>Bacteria</taxon>
        <taxon>Pseudomonadati</taxon>
        <taxon>Bacteroidota</taxon>
        <taxon>Sphingobacteriia</taxon>
        <taxon>Sphingobacteriales</taxon>
        <taxon>Sphingobacteriaceae</taxon>
        <taxon>Hufsiella</taxon>
    </lineage>
</organism>
<dbReference type="EMBL" id="WVHS01000002">
    <property type="protein sequence ID" value="MXV15033.1"/>
    <property type="molecule type" value="Genomic_DNA"/>
</dbReference>
<comment type="caution">
    <text evidence="2">The sequence shown here is derived from an EMBL/GenBank/DDBJ whole genome shotgun (WGS) entry which is preliminary data.</text>
</comment>
<keyword evidence="1" id="KW-0472">Membrane</keyword>
<evidence type="ECO:0000313" key="3">
    <source>
        <dbReference type="Proteomes" id="UP000451233"/>
    </source>
</evidence>
<feature type="transmembrane region" description="Helical" evidence="1">
    <location>
        <begin position="106"/>
        <end position="127"/>
    </location>
</feature>
<protein>
    <recommendedName>
        <fullName evidence="4">Beta-carotene 15,15'-monooxygenase</fullName>
    </recommendedName>
</protein>
<keyword evidence="1" id="KW-1133">Transmembrane helix</keyword>
<feature type="transmembrane region" description="Helical" evidence="1">
    <location>
        <begin position="27"/>
        <end position="48"/>
    </location>
</feature>
<keyword evidence="1" id="KW-0812">Transmembrane</keyword>
<accession>A0A7K1XVL0</accession>